<dbReference type="KEGG" id="pdp:PDIP_61390"/>
<evidence type="ECO:0000259" key="1">
    <source>
        <dbReference type="Pfam" id="PF01738"/>
    </source>
</evidence>
<dbReference type="Proteomes" id="UP000595662">
    <property type="component" value="Chromosome 3"/>
</dbReference>
<name>A0A7T6XNH3_PENDI</name>
<dbReference type="GO" id="GO:0016787">
    <property type="term" value="F:hydrolase activity"/>
    <property type="evidence" value="ECO:0007669"/>
    <property type="project" value="UniProtKB-KW"/>
</dbReference>
<dbReference type="SUPFAM" id="SSF53474">
    <property type="entry name" value="alpha/beta-Hydrolases"/>
    <property type="match status" value="1"/>
</dbReference>
<dbReference type="RefSeq" id="XP_014533365.2">
    <property type="nucleotide sequence ID" value="XM_014677879.2"/>
</dbReference>
<dbReference type="VEuPathDB" id="FungiDB:PDIP_61390"/>
<proteinExistence type="predicted"/>
<gene>
    <name evidence="2" type="ORF">Pdw03_8222</name>
</gene>
<feature type="domain" description="Dienelactone hydrolase" evidence="1">
    <location>
        <begin position="125"/>
        <end position="343"/>
    </location>
</feature>
<dbReference type="EMBL" id="CP060776">
    <property type="protein sequence ID" value="QQK44321.1"/>
    <property type="molecule type" value="Genomic_DNA"/>
</dbReference>
<organism evidence="2 3">
    <name type="scientific">Penicillium digitatum</name>
    <name type="common">Green mold</name>
    <dbReference type="NCBI Taxonomy" id="36651"/>
    <lineage>
        <taxon>Eukaryota</taxon>
        <taxon>Fungi</taxon>
        <taxon>Dikarya</taxon>
        <taxon>Ascomycota</taxon>
        <taxon>Pezizomycotina</taxon>
        <taxon>Eurotiomycetes</taxon>
        <taxon>Eurotiomycetidae</taxon>
        <taxon>Eurotiales</taxon>
        <taxon>Aspergillaceae</taxon>
        <taxon>Penicillium</taxon>
    </lineage>
</organism>
<dbReference type="InterPro" id="IPR029058">
    <property type="entry name" value="AB_hydrolase_fold"/>
</dbReference>
<protein>
    <submittedName>
        <fullName evidence="2">Dienelactone hydrolase family protein</fullName>
    </submittedName>
</protein>
<dbReference type="AlphaFoldDB" id="A0A7T6XNH3"/>
<dbReference type="PANTHER" id="PTHR47668">
    <property type="entry name" value="DIENELACTONE HYDROLASE FAMILY PROTEIN (AFU_ORTHOLOGUE AFUA_6G01940)"/>
    <property type="match status" value="1"/>
</dbReference>
<dbReference type="GO" id="GO:0072330">
    <property type="term" value="P:monocarboxylic acid biosynthetic process"/>
    <property type="evidence" value="ECO:0007669"/>
    <property type="project" value="UniProtKB-ARBA"/>
</dbReference>
<dbReference type="GeneID" id="26234455"/>
<evidence type="ECO:0000313" key="3">
    <source>
        <dbReference type="Proteomes" id="UP000595662"/>
    </source>
</evidence>
<dbReference type="InterPro" id="IPR002925">
    <property type="entry name" value="Dienelactn_hydro"/>
</dbReference>
<dbReference type="GO" id="GO:0017000">
    <property type="term" value="P:antibiotic biosynthetic process"/>
    <property type="evidence" value="ECO:0007669"/>
    <property type="project" value="UniProtKB-ARBA"/>
</dbReference>
<dbReference type="Pfam" id="PF01738">
    <property type="entry name" value="DLH"/>
    <property type="match status" value="1"/>
</dbReference>
<reference evidence="2 3" key="1">
    <citation type="submission" date="2020-08" db="EMBL/GenBank/DDBJ databases">
        <title>The completed genome sequence of the pathogenic ascomycete fungus Penicillium digitatum.</title>
        <authorList>
            <person name="Wang M."/>
        </authorList>
    </citation>
    <scope>NUCLEOTIDE SEQUENCE [LARGE SCALE GENOMIC DNA]</scope>
    <source>
        <strain evidence="2 3">PdW03</strain>
    </source>
</reference>
<accession>A0A7T6XNH3</accession>
<sequence length="344" mass="37750">MSLLHDRWVCLGAILYIDHNTLTHGSHTQQSKIRTVDLLALCVALVIPSSLSTPRPIFFNFAFDSELNCSLPLLATNTVLPSPLSSQVCFSTAMSGISKACCSIPPVVSKGYQPKGEYKTINGLKTYVTGPESATKAILVVYDIFGFFDQTIQGADILATSTDQKYRVFIPDFFEGSPADISWYPPTTQEHKEKLGNFFSTKAVPPKTLSKIPSIVAEGNKLAPGDNFQSWSILGFCWGGKIASLSSGADNKLFKAAAQCHPAMVDANDAKAVNIPMVLLASKDEPAQDIKDFEANLKGPKYVETFPTQIHGWMAARSDLESPEVRKEYERGYKTVLEFFHQHS</sequence>
<keyword evidence="2" id="KW-0378">Hydrolase</keyword>
<dbReference type="Gene3D" id="3.40.50.1820">
    <property type="entry name" value="alpha/beta hydrolase"/>
    <property type="match status" value="1"/>
</dbReference>
<dbReference type="PANTHER" id="PTHR47668:SF1">
    <property type="entry name" value="DIENELACTONE HYDROLASE DOMAIN-CONTAINING PROTEIN-RELATED"/>
    <property type="match status" value="1"/>
</dbReference>
<evidence type="ECO:0000313" key="2">
    <source>
        <dbReference type="EMBL" id="QQK44321.1"/>
    </source>
</evidence>